<dbReference type="Gene3D" id="1.25.40.10">
    <property type="entry name" value="Tetratricopeptide repeat domain"/>
    <property type="match status" value="1"/>
</dbReference>
<dbReference type="SMART" id="SM00028">
    <property type="entry name" value="TPR"/>
    <property type="match status" value="3"/>
</dbReference>
<sequence length="537" mass="62365">MNPVLLQKQLRDNASDVQDFCKDLKEWGESMKRKEESLKKSEGEKTVPSSKVRKIHKMEKKAVKNEATLKTVKTKKGATNYAAWEKFDADAECNKLEGDIDDDSELTDECNEKQDEALIEKEKGNKFVHSRNWDAAIKCYTKAIEYYAFDPVFYANRALCYLKKGQYQDAERDCTLSLKLDGTYVKAYQRRAAAKEALKRFEETEYDILRALELEPKNKECIESLKRIRILLGKAEKPNEQRPVSKFTASRNKTTPPDTSISSTLTSKATTQLIETKRDIDTESDIIPVKPIKKPPHVRSQKPLKRIEIIEINAKTEEKSDNVIPVEPQAIKEHVFETKLADEVLKERPKVISNFKKKKWKKRLKIVKTHQLYLDLANKARVLKVTTLSKEVKNTSNIIISNGENRKSAQQDTEQHFTVPKTAIQFYLTWKNFKSTEDKYKYLKMIEPRDIPKIFLGSIESNILSNILEVLAKHYIENKDTVFDILKYLTHVKRFGATTMFMTPSDKNNLWKLFDYIKETEQQSKEDVGRLIQKYEL</sequence>
<organism evidence="7 8">
    <name type="scientific">Aromia moschata</name>
    <dbReference type="NCBI Taxonomy" id="1265417"/>
    <lineage>
        <taxon>Eukaryota</taxon>
        <taxon>Metazoa</taxon>
        <taxon>Ecdysozoa</taxon>
        <taxon>Arthropoda</taxon>
        <taxon>Hexapoda</taxon>
        <taxon>Insecta</taxon>
        <taxon>Pterygota</taxon>
        <taxon>Neoptera</taxon>
        <taxon>Endopterygota</taxon>
        <taxon>Coleoptera</taxon>
        <taxon>Polyphaga</taxon>
        <taxon>Cucujiformia</taxon>
        <taxon>Chrysomeloidea</taxon>
        <taxon>Cerambycidae</taxon>
        <taxon>Cerambycinae</taxon>
        <taxon>Callichromatini</taxon>
        <taxon>Aromia</taxon>
    </lineage>
</organism>
<evidence type="ECO:0000259" key="6">
    <source>
        <dbReference type="Pfam" id="PF13877"/>
    </source>
</evidence>
<keyword evidence="2" id="KW-0802">TPR repeat</keyword>
<dbReference type="Pfam" id="PF13877">
    <property type="entry name" value="RPAP3_C"/>
    <property type="match status" value="1"/>
</dbReference>
<evidence type="ECO:0000256" key="3">
    <source>
        <dbReference type="ARBA" id="ARBA00038275"/>
    </source>
</evidence>
<gene>
    <name evidence="7" type="ORF">NQ318_016400</name>
</gene>
<dbReference type="Pfam" id="PF13431">
    <property type="entry name" value="TPR_17"/>
    <property type="match status" value="1"/>
</dbReference>
<evidence type="ECO:0000256" key="5">
    <source>
        <dbReference type="SAM" id="MobiDB-lite"/>
    </source>
</evidence>
<dbReference type="InterPro" id="IPR051966">
    <property type="entry name" value="RPAP3"/>
</dbReference>
<evidence type="ECO:0000256" key="4">
    <source>
        <dbReference type="ARBA" id="ARBA00040133"/>
    </source>
</evidence>
<accession>A0AAV8Z3Y7</accession>
<keyword evidence="8" id="KW-1185">Reference proteome</keyword>
<dbReference type="EMBL" id="JAPWTK010000016">
    <property type="protein sequence ID" value="KAJ8958675.1"/>
    <property type="molecule type" value="Genomic_DNA"/>
</dbReference>
<dbReference type="AlphaFoldDB" id="A0AAV8Z3Y7"/>
<feature type="region of interest" description="Disordered" evidence="5">
    <location>
        <begin position="241"/>
        <end position="264"/>
    </location>
</feature>
<dbReference type="InterPro" id="IPR019734">
    <property type="entry name" value="TPR_rpt"/>
</dbReference>
<comment type="similarity">
    <text evidence="3">Belongs to the RPAP3 family.</text>
</comment>
<evidence type="ECO:0000313" key="8">
    <source>
        <dbReference type="Proteomes" id="UP001162162"/>
    </source>
</evidence>
<keyword evidence="1" id="KW-0677">Repeat</keyword>
<evidence type="ECO:0000313" key="7">
    <source>
        <dbReference type="EMBL" id="KAJ8958675.1"/>
    </source>
</evidence>
<dbReference type="PANTHER" id="PTHR46423">
    <property type="entry name" value="RNA POLYMERASE II-ASSOCIATED PROTEIN 3"/>
    <property type="match status" value="1"/>
</dbReference>
<dbReference type="Proteomes" id="UP001162162">
    <property type="component" value="Unassembled WGS sequence"/>
</dbReference>
<dbReference type="GO" id="GO:0101031">
    <property type="term" value="C:protein folding chaperone complex"/>
    <property type="evidence" value="ECO:0007669"/>
    <property type="project" value="TreeGrafter"/>
</dbReference>
<feature type="compositionally biased region" description="Polar residues" evidence="5">
    <location>
        <begin position="247"/>
        <end position="264"/>
    </location>
</feature>
<feature type="region of interest" description="Disordered" evidence="5">
    <location>
        <begin position="31"/>
        <end position="52"/>
    </location>
</feature>
<evidence type="ECO:0000256" key="1">
    <source>
        <dbReference type="ARBA" id="ARBA00022737"/>
    </source>
</evidence>
<reference evidence="7" key="1">
    <citation type="journal article" date="2023" name="Insect Mol. Biol.">
        <title>Genome sequencing provides insights into the evolution of gene families encoding plant cell wall-degrading enzymes in longhorned beetles.</title>
        <authorList>
            <person name="Shin N.R."/>
            <person name="Okamura Y."/>
            <person name="Kirsch R."/>
            <person name="Pauchet Y."/>
        </authorList>
    </citation>
    <scope>NUCLEOTIDE SEQUENCE</scope>
    <source>
        <strain evidence="7">AMC_N1</strain>
    </source>
</reference>
<dbReference type="InterPro" id="IPR025986">
    <property type="entry name" value="RPAP3-like_C"/>
</dbReference>
<feature type="compositionally biased region" description="Basic and acidic residues" evidence="5">
    <location>
        <begin position="31"/>
        <end position="45"/>
    </location>
</feature>
<dbReference type="PANTHER" id="PTHR46423:SF1">
    <property type="entry name" value="RNA POLYMERASE II-ASSOCIATED PROTEIN 3"/>
    <property type="match status" value="1"/>
</dbReference>
<dbReference type="SUPFAM" id="SSF48452">
    <property type="entry name" value="TPR-like"/>
    <property type="match status" value="1"/>
</dbReference>
<proteinExistence type="inferred from homology"/>
<name>A0AAV8Z3Y7_9CUCU</name>
<evidence type="ECO:0000256" key="2">
    <source>
        <dbReference type="ARBA" id="ARBA00022803"/>
    </source>
</evidence>
<dbReference type="InterPro" id="IPR011990">
    <property type="entry name" value="TPR-like_helical_dom_sf"/>
</dbReference>
<feature type="domain" description="RNA-polymerase II-associated protein 3-like C-terminal" evidence="6">
    <location>
        <begin position="420"/>
        <end position="507"/>
    </location>
</feature>
<comment type="caution">
    <text evidence="7">The sequence shown here is derived from an EMBL/GenBank/DDBJ whole genome shotgun (WGS) entry which is preliminary data.</text>
</comment>
<protein>
    <recommendedName>
        <fullName evidence="4">RNA polymerase II-associated protein 3</fullName>
    </recommendedName>
</protein>